<dbReference type="Proteomes" id="UP000222360">
    <property type="component" value="Segment"/>
</dbReference>
<comment type="similarity">
    <text evidence="1">Belongs to the phage and mitochondrial RNA polymerase family.</text>
</comment>
<dbReference type="GO" id="GO:0003677">
    <property type="term" value="F:DNA binding"/>
    <property type="evidence" value="ECO:0007669"/>
    <property type="project" value="InterPro"/>
</dbReference>
<evidence type="ECO:0000256" key="1">
    <source>
        <dbReference type="ARBA" id="ARBA00009493"/>
    </source>
</evidence>
<dbReference type="EMBL" id="KX066068">
    <property type="protein sequence ID" value="ANH51091.1"/>
    <property type="molecule type" value="Genomic_DNA"/>
</dbReference>
<evidence type="ECO:0000256" key="7">
    <source>
        <dbReference type="ARBA" id="ARBA00023314"/>
    </source>
</evidence>
<keyword evidence="11" id="KW-1185">Reference proteome</keyword>
<dbReference type="InterPro" id="IPR043502">
    <property type="entry name" value="DNA/RNA_pol_sf"/>
</dbReference>
<keyword evidence="3" id="KW-0240">DNA-directed RNA polymerase</keyword>
<evidence type="ECO:0000256" key="4">
    <source>
        <dbReference type="ARBA" id="ARBA00022679"/>
    </source>
</evidence>
<organism evidence="10 11">
    <name type="scientific">Pseudomonas phage VSW-3</name>
    <dbReference type="NCBI Taxonomy" id="1852562"/>
    <lineage>
        <taxon>Viruses</taxon>
        <taxon>Duplodnaviria</taxon>
        <taxon>Heunggongvirae</taxon>
        <taxon>Uroviricota</taxon>
        <taxon>Caudoviricetes</taxon>
        <taxon>Autographivirales</taxon>
        <taxon>Autonotataviridae</taxon>
        <taxon>Napahaivirus</taxon>
        <taxon>Napahaivirus VSW3</taxon>
    </lineage>
</organism>
<dbReference type="GO" id="GO:0003899">
    <property type="term" value="F:DNA-directed RNA polymerase activity"/>
    <property type="evidence" value="ECO:0007669"/>
    <property type="project" value="UniProtKB-EC"/>
</dbReference>
<evidence type="ECO:0000256" key="8">
    <source>
        <dbReference type="ARBA" id="ARBA00048552"/>
    </source>
</evidence>
<dbReference type="InterPro" id="IPR002092">
    <property type="entry name" value="DNA-dir_Rpol_phage-type"/>
</dbReference>
<reference evidence="10 11" key="1">
    <citation type="submission" date="2016-04" db="EMBL/GenBank/DDBJ databases">
        <title>Complete genome of Pseudomonas fluorescens phage VSW-3.</title>
        <authorList>
            <person name="Zhang C.-J."/>
            <person name="Wei Y.-L."/>
            <person name="Ji X.-L."/>
        </authorList>
    </citation>
    <scope>NUCLEOTIDE SEQUENCE [LARGE SCALE GENOMIC DNA]</scope>
</reference>
<protein>
    <recommendedName>
        <fullName evidence="2">DNA-directed RNA polymerase</fullName>
        <ecNumber evidence="2">2.7.7.6</ecNumber>
    </recommendedName>
</protein>
<dbReference type="GO" id="GO:0000428">
    <property type="term" value="C:DNA-directed RNA polymerase complex"/>
    <property type="evidence" value="ECO:0007669"/>
    <property type="project" value="UniProtKB-KW"/>
</dbReference>
<dbReference type="PANTHER" id="PTHR10102">
    <property type="entry name" value="DNA-DIRECTED RNA POLYMERASE, MITOCHONDRIAL"/>
    <property type="match status" value="1"/>
</dbReference>
<evidence type="ECO:0000313" key="11">
    <source>
        <dbReference type="Proteomes" id="UP000222360"/>
    </source>
</evidence>
<dbReference type="OrthoDB" id="309at10239"/>
<comment type="catalytic activity">
    <reaction evidence="8">
        <text>RNA(n) + a ribonucleoside 5'-triphosphate = RNA(n+1) + diphosphate</text>
        <dbReference type="Rhea" id="RHEA:21248"/>
        <dbReference type="Rhea" id="RHEA-COMP:14527"/>
        <dbReference type="Rhea" id="RHEA-COMP:17342"/>
        <dbReference type="ChEBI" id="CHEBI:33019"/>
        <dbReference type="ChEBI" id="CHEBI:61557"/>
        <dbReference type="ChEBI" id="CHEBI:140395"/>
        <dbReference type="EC" id="2.7.7.6"/>
    </reaction>
</comment>
<dbReference type="PANTHER" id="PTHR10102:SF0">
    <property type="entry name" value="DNA-DIRECTED RNA POLYMERASE, MITOCHONDRIAL"/>
    <property type="match status" value="1"/>
</dbReference>
<dbReference type="InterPro" id="IPR037159">
    <property type="entry name" value="RNA_POL_N_sf"/>
</dbReference>
<keyword evidence="4 10" id="KW-0808">Transferase</keyword>
<keyword evidence="7" id="KW-1195">Viral transcription</keyword>
<dbReference type="InterPro" id="IPR029262">
    <property type="entry name" value="RPOL_N"/>
</dbReference>
<gene>
    <name evidence="10" type="ORF">VSW3_15</name>
</gene>
<keyword evidence="6" id="KW-0804">Transcription</keyword>
<dbReference type="Pfam" id="PF00940">
    <property type="entry name" value="RNA_pol"/>
    <property type="match status" value="1"/>
</dbReference>
<dbReference type="SMART" id="SM01311">
    <property type="entry name" value="RPOL_N"/>
    <property type="match status" value="1"/>
</dbReference>
<evidence type="ECO:0000256" key="2">
    <source>
        <dbReference type="ARBA" id="ARBA00012418"/>
    </source>
</evidence>
<dbReference type="EC" id="2.7.7.6" evidence="2"/>
<dbReference type="Gene3D" id="1.10.287.280">
    <property type="match status" value="1"/>
</dbReference>
<evidence type="ECO:0000313" key="10">
    <source>
        <dbReference type="EMBL" id="ANH51091.1"/>
    </source>
</evidence>
<dbReference type="InterPro" id="IPR046950">
    <property type="entry name" value="DNA-dir_Rpol_C_phage-type"/>
</dbReference>
<evidence type="ECO:0000256" key="3">
    <source>
        <dbReference type="ARBA" id="ARBA00022478"/>
    </source>
</evidence>
<dbReference type="SMR" id="A0A173GCK9"/>
<proteinExistence type="inferred from homology"/>
<dbReference type="PROSITE" id="PS00489">
    <property type="entry name" value="RNA_POL_PHAGE_2"/>
    <property type="match status" value="1"/>
</dbReference>
<evidence type="ECO:0000256" key="5">
    <source>
        <dbReference type="ARBA" id="ARBA00022695"/>
    </source>
</evidence>
<dbReference type="SUPFAM" id="SSF56672">
    <property type="entry name" value="DNA/RNA polymerases"/>
    <property type="match status" value="1"/>
</dbReference>
<evidence type="ECO:0000259" key="9">
    <source>
        <dbReference type="SMART" id="SM01311"/>
    </source>
</evidence>
<accession>A0A173GCK9</accession>
<dbReference type="Gene3D" id="1.10.1320.10">
    <property type="entry name" value="DNA-directed RNA polymerase, N-terminal domain"/>
    <property type="match status" value="1"/>
</dbReference>
<name>A0A173GCK9_9CAUD</name>
<dbReference type="GO" id="GO:0019083">
    <property type="term" value="P:viral transcription"/>
    <property type="evidence" value="ECO:0007669"/>
    <property type="project" value="UniProtKB-KW"/>
</dbReference>
<sequence>MNQIELEQEMIDGGRAKMFGSFNRNEEQGAAHNNPYAAAVYRRFVQPLADQIDAYCGEVKRGVMAAGKALLRPHDPMVLAFMTVRMVMDTTLQSKDNAPTAVARALGQSIYGETLLAKFEQVEPDLYFTLVNDFERRMTKSERHRLTVFKMQAEKNGVPLPVWSPEDKLAIGTILLYLARDVGLVEITEVRKGKKTVREYNMTPDVAGMLDNIKDFVAGASPMVLPCVVPPVPWTDANNGGYHTPGMRRISPCCIRGRPRVEDLTDVPDIPLRALNILQSRPWRINRMVLDAVDLVGQRFDVGEVLAQAELPKPKSLLWLDDVPKEEMNPAQLAEFGAWKIEMREWYTENKSRGVQWGRYYEALRVARKFKDLPFWFVYQYDYRGRAYANTRGVSPQGSDLQKALLMADVGVPIADERAKFWFYTAGANRFGYDKATLAERYEWTVERSEMICAIAADPVANRQWTEADNPFQFLAWCFEFAQYTAMPESFLSRLALGQDGSCNGLQHFSAMLRDEVGGLATNLVPSTTQQDIYRLVAVETTRLLQAMPHENCEFTLKWKLHSLSRDLVKRSVMTLPYGSTRFSCADFIYTEYMAKHKAPEFAKGDYQKAARWLSVPVWDAIGNVVVKAREAMAWLQNASDELIDAGIDEIYWRSPSGFMVRQRYGKEEFVLVKTRLAGGVRIRPTIKLELEEPCKRRHRNGIAPNFVHSHDAAHMHLLICAAEDHGLGHLAFIHDDYGTTADGTETLHKLIRATFVAMYEQGCPLTAFRDTYGITEDLPERGDLDLNLVHDSTYFFA</sequence>
<feature type="domain" description="DNA-directed RNA polymerase N-terminal" evidence="9">
    <location>
        <begin position="1"/>
        <end position="280"/>
    </location>
</feature>
<keyword evidence="5 10" id="KW-0548">Nucleotidyltransferase</keyword>
<dbReference type="GO" id="GO:0006351">
    <property type="term" value="P:DNA-templated transcription"/>
    <property type="evidence" value="ECO:0007669"/>
    <property type="project" value="InterPro"/>
</dbReference>
<dbReference type="Gene3D" id="1.10.150.20">
    <property type="entry name" value="5' to 3' exonuclease, C-terminal subdomain"/>
    <property type="match status" value="1"/>
</dbReference>
<evidence type="ECO:0000256" key="6">
    <source>
        <dbReference type="ARBA" id="ARBA00023163"/>
    </source>
</evidence>